<sequence length="473" mass="52431">MRWSAMYTAMSLRTCSGLHPAPLRSSLRRPPQFASGAALRLFSSPPSLPDYGSTSVEVDSHRLSKPSKAGLSKAGLSKAGLSKPQAAKAAKFRRKDLDGKSLISDTLVDMDNDETFQDTLARLKRDGAKRMTLEEKKNRRRALDALGVQPFSAFVPERNAGKAVARKATQVFQLNIGLYCNQACGHCHVESSPRRKEMMDRATADRCLQILASSPEVTTLDITGGAPEMQAEFRHIVREARRLRPDLDIIVSTPDRCNLTVVHEPGQEDLIAFLKEHKVHVIASLPCYSAKNVNQQRGSGVFDRSVSALLALNEQGFGQPGSDLTLDLVYNPLGAFLPPPQEMLEDKYKEELLEEFGVVFNNLYTMTNMPVKRFADFLHRRGELQEYMELLVRNFNLDTTESLMCTNTVSVGWDGKIYDCDFNQQLGVAVGSDDAFSDDSKSVHNIEALKELFPEKIAFDNHCYGCTAGMGSS</sequence>
<keyword evidence="9" id="KW-1185">Reference proteome</keyword>
<feature type="domain" description="Arsenosugar biosynthesis radical SAM protein ArsS-like C-terminal" evidence="7">
    <location>
        <begin position="337"/>
        <end position="473"/>
    </location>
</feature>
<evidence type="ECO:0000313" key="8">
    <source>
        <dbReference type="EMBL" id="GMI21076.1"/>
    </source>
</evidence>
<gene>
    <name evidence="8" type="ORF">TeGR_g6060</name>
</gene>
<feature type="region of interest" description="Disordered" evidence="5">
    <location>
        <begin position="50"/>
        <end position="82"/>
    </location>
</feature>
<proteinExistence type="predicted"/>
<accession>A0ABQ6M7P7</accession>
<comment type="caution">
    <text evidence="8">The sequence shown here is derived from an EMBL/GenBank/DDBJ whole genome shotgun (WGS) entry which is preliminary data.</text>
</comment>
<feature type="domain" description="Radical SAM core" evidence="6">
    <location>
        <begin position="175"/>
        <end position="318"/>
    </location>
</feature>
<name>A0ABQ6M7P7_9STRA</name>
<evidence type="ECO:0008006" key="10">
    <source>
        <dbReference type="Google" id="ProtNLM"/>
    </source>
</evidence>
<dbReference type="Pfam" id="PF12345">
    <property type="entry name" value="DUF3641"/>
    <property type="match status" value="1"/>
</dbReference>
<protein>
    <recommendedName>
        <fullName evidence="10">Fe-S oxidoreductase</fullName>
    </recommendedName>
</protein>
<reference evidence="8 9" key="1">
    <citation type="journal article" date="2023" name="Commun. Biol.">
        <title>Genome analysis of Parmales, the sister group of diatoms, reveals the evolutionary specialization of diatoms from phago-mixotrophs to photoautotrophs.</title>
        <authorList>
            <person name="Ban H."/>
            <person name="Sato S."/>
            <person name="Yoshikawa S."/>
            <person name="Yamada K."/>
            <person name="Nakamura Y."/>
            <person name="Ichinomiya M."/>
            <person name="Sato N."/>
            <person name="Blanc-Mathieu R."/>
            <person name="Endo H."/>
            <person name="Kuwata A."/>
            <person name="Ogata H."/>
        </authorList>
    </citation>
    <scope>NUCLEOTIDE SEQUENCE [LARGE SCALE GENOMIC DNA]</scope>
</reference>
<evidence type="ECO:0000256" key="5">
    <source>
        <dbReference type="SAM" id="MobiDB-lite"/>
    </source>
</evidence>
<evidence type="ECO:0000259" key="7">
    <source>
        <dbReference type="Pfam" id="PF12345"/>
    </source>
</evidence>
<dbReference type="InterPro" id="IPR013785">
    <property type="entry name" value="Aldolase_TIM"/>
</dbReference>
<dbReference type="PANTHER" id="PTHR43728:SF1">
    <property type="entry name" value="FE-S OXIDOREDUCTASE"/>
    <property type="match status" value="1"/>
</dbReference>
<dbReference type="EMBL" id="BRYB01002524">
    <property type="protein sequence ID" value="GMI21076.1"/>
    <property type="molecule type" value="Genomic_DNA"/>
</dbReference>
<dbReference type="InterPro" id="IPR007197">
    <property type="entry name" value="rSAM"/>
</dbReference>
<keyword evidence="4" id="KW-0411">Iron-sulfur</keyword>
<organism evidence="8 9">
    <name type="scientific">Tetraparma gracilis</name>
    <dbReference type="NCBI Taxonomy" id="2962635"/>
    <lineage>
        <taxon>Eukaryota</taxon>
        <taxon>Sar</taxon>
        <taxon>Stramenopiles</taxon>
        <taxon>Ochrophyta</taxon>
        <taxon>Bolidophyceae</taxon>
        <taxon>Parmales</taxon>
        <taxon>Triparmaceae</taxon>
        <taxon>Tetraparma</taxon>
    </lineage>
</organism>
<evidence type="ECO:0000256" key="2">
    <source>
        <dbReference type="ARBA" id="ARBA00022723"/>
    </source>
</evidence>
<keyword evidence="3" id="KW-0408">Iron</keyword>
<dbReference type="NCBIfam" id="TIGR04167">
    <property type="entry name" value="rSAM_SeCys"/>
    <property type="match status" value="1"/>
</dbReference>
<dbReference type="Pfam" id="PF04055">
    <property type="entry name" value="Radical_SAM"/>
    <property type="match status" value="1"/>
</dbReference>
<evidence type="ECO:0000256" key="1">
    <source>
        <dbReference type="ARBA" id="ARBA00022691"/>
    </source>
</evidence>
<dbReference type="InterPro" id="IPR058240">
    <property type="entry name" value="rSAM_sf"/>
</dbReference>
<dbReference type="PANTHER" id="PTHR43728">
    <property type="entry name" value="SLR0304 PROTEIN"/>
    <property type="match status" value="1"/>
</dbReference>
<keyword evidence="1" id="KW-0949">S-adenosyl-L-methionine</keyword>
<dbReference type="SUPFAM" id="SSF102114">
    <property type="entry name" value="Radical SAM enzymes"/>
    <property type="match status" value="1"/>
</dbReference>
<dbReference type="InterPro" id="IPR024521">
    <property type="entry name" value="ArsS-like_C"/>
</dbReference>
<evidence type="ECO:0000259" key="6">
    <source>
        <dbReference type="Pfam" id="PF04055"/>
    </source>
</evidence>
<evidence type="ECO:0000313" key="9">
    <source>
        <dbReference type="Proteomes" id="UP001165060"/>
    </source>
</evidence>
<evidence type="ECO:0000256" key="3">
    <source>
        <dbReference type="ARBA" id="ARBA00023004"/>
    </source>
</evidence>
<dbReference type="Gene3D" id="3.20.20.70">
    <property type="entry name" value="Aldolase class I"/>
    <property type="match status" value="1"/>
</dbReference>
<dbReference type="CDD" id="cd01335">
    <property type="entry name" value="Radical_SAM"/>
    <property type="match status" value="1"/>
</dbReference>
<evidence type="ECO:0000256" key="4">
    <source>
        <dbReference type="ARBA" id="ARBA00023014"/>
    </source>
</evidence>
<dbReference type="Proteomes" id="UP001165060">
    <property type="component" value="Unassembled WGS sequence"/>
</dbReference>
<dbReference type="InterPro" id="IPR026351">
    <property type="entry name" value="rSAM_ArsS-like"/>
</dbReference>
<dbReference type="SFLD" id="SFLDS00029">
    <property type="entry name" value="Radical_SAM"/>
    <property type="match status" value="1"/>
</dbReference>
<keyword evidence="2" id="KW-0479">Metal-binding</keyword>